<dbReference type="SUPFAM" id="SSF103473">
    <property type="entry name" value="MFS general substrate transporter"/>
    <property type="match status" value="1"/>
</dbReference>
<feature type="transmembrane region" description="Helical" evidence="8">
    <location>
        <begin position="385"/>
        <end position="409"/>
    </location>
</feature>
<gene>
    <name evidence="10" type="ORF">IZO911_LOCUS34154</name>
    <name evidence="11" type="ORF">KXQ929_LOCUS15975</name>
</gene>
<dbReference type="InterPro" id="IPR005829">
    <property type="entry name" value="Sugar_transporter_CS"/>
</dbReference>
<reference evidence="10" key="1">
    <citation type="submission" date="2021-02" db="EMBL/GenBank/DDBJ databases">
        <authorList>
            <person name="Nowell W R."/>
        </authorList>
    </citation>
    <scope>NUCLEOTIDE SEQUENCE</scope>
</reference>
<feature type="transmembrane region" description="Helical" evidence="8">
    <location>
        <begin position="121"/>
        <end position="140"/>
    </location>
</feature>
<keyword evidence="5 8" id="KW-1133">Transmembrane helix</keyword>
<dbReference type="FunFam" id="1.20.1250.20:FF:000423">
    <property type="entry name" value="Putative inorganic phosphate cotransporter-like Protein"/>
    <property type="match status" value="1"/>
</dbReference>
<dbReference type="Gene3D" id="1.20.1250.20">
    <property type="entry name" value="MFS general substrate transporter like domains"/>
    <property type="match status" value="2"/>
</dbReference>
<feature type="transmembrane region" description="Helical" evidence="8">
    <location>
        <begin position="322"/>
        <end position="340"/>
    </location>
</feature>
<evidence type="ECO:0000256" key="8">
    <source>
        <dbReference type="SAM" id="Phobius"/>
    </source>
</evidence>
<dbReference type="EMBL" id="CAJNOE010000660">
    <property type="protein sequence ID" value="CAF1302763.1"/>
    <property type="molecule type" value="Genomic_DNA"/>
</dbReference>
<evidence type="ECO:0000259" key="9">
    <source>
        <dbReference type="PROSITE" id="PS50850"/>
    </source>
</evidence>
<comment type="subcellular location">
    <subcellularLocation>
        <location evidence="1">Membrane</location>
        <topology evidence="1">Multi-pass membrane protein</topology>
    </subcellularLocation>
</comment>
<dbReference type="PANTHER" id="PTHR11662">
    <property type="entry name" value="SOLUTE CARRIER FAMILY 17"/>
    <property type="match status" value="1"/>
</dbReference>
<dbReference type="PROSITE" id="PS00217">
    <property type="entry name" value="SUGAR_TRANSPORT_2"/>
    <property type="match status" value="1"/>
</dbReference>
<evidence type="ECO:0000313" key="10">
    <source>
        <dbReference type="EMBL" id="CAF1302763.1"/>
    </source>
</evidence>
<dbReference type="GO" id="GO:0016020">
    <property type="term" value="C:membrane"/>
    <property type="evidence" value="ECO:0007669"/>
    <property type="project" value="UniProtKB-SubCell"/>
</dbReference>
<dbReference type="EMBL" id="CAJOBB010000947">
    <property type="protein sequence ID" value="CAF3782099.1"/>
    <property type="molecule type" value="Genomic_DNA"/>
</dbReference>
<dbReference type="Proteomes" id="UP000663868">
    <property type="component" value="Unassembled WGS sequence"/>
</dbReference>
<evidence type="ECO:0000256" key="4">
    <source>
        <dbReference type="ARBA" id="ARBA00022847"/>
    </source>
</evidence>
<keyword evidence="6 8" id="KW-0472">Membrane</keyword>
<dbReference type="FunFam" id="1.20.1250.20:FF:000003">
    <property type="entry name" value="Solute carrier family 17 member 3"/>
    <property type="match status" value="1"/>
</dbReference>
<dbReference type="PROSITE" id="PS50850">
    <property type="entry name" value="MFS"/>
    <property type="match status" value="1"/>
</dbReference>
<feature type="transmembrane region" description="Helical" evidence="8">
    <location>
        <begin position="182"/>
        <end position="205"/>
    </location>
</feature>
<evidence type="ECO:0000256" key="3">
    <source>
        <dbReference type="ARBA" id="ARBA00022692"/>
    </source>
</evidence>
<dbReference type="InterPro" id="IPR050382">
    <property type="entry name" value="MFS_Na/Anion_cotransporter"/>
</dbReference>
<keyword evidence="3 8" id="KW-0812">Transmembrane</keyword>
<evidence type="ECO:0000256" key="2">
    <source>
        <dbReference type="ARBA" id="ARBA00022448"/>
    </source>
</evidence>
<comment type="caution">
    <text evidence="10">The sequence shown here is derived from an EMBL/GenBank/DDBJ whole genome shotgun (WGS) entry which is preliminary data.</text>
</comment>
<sequence length="526" mass="59145">MKIEPAPTPLRLIPSTRFLLALLVCFAFVVQYAQRINLSIAIVCMVNKTKSNFELEPKNNMIQNHTISTVRRTSLFFNEKQFFWNEWDQQIILGSYWAGYLLTLIPSGWLSMTMGAKRMCAMAICISSLATIALTSIYFLKNNSLIIVVSLRLLIGAAHGTLFPVTYTLWSQWAVPNERGTLTSIGFCGTNIGTSFIVLVGGVLCRYMNSGWIHIFLLSGILGFVWLPLWMWQVSDTPEHHRSISNTERDYIQNIIGKNTQNKNRRPISIGSLPWKNIIRSKAVIALVISELCNLFGLFFFLSNFGKILTEIHRIPTQYTGYILACGFMFMMAGSLSAGITADNLVRKNLISLNNVRKLFNALTTFIPCLCMIAFCFCDEKHQILGVLTVIVFLLGSGFAYGSGYIVIFSDIVPAYSALIFGIATTISSFNAVIGNLIAGILIKNSTLHDWRKLFILFFIVYLVGGIIFLIFGSALPEPWGTFKAQQQIQEEQEAKQSEEEMLPIQKQQETNEKDVKTDQNLYVNA</sequence>
<evidence type="ECO:0000313" key="11">
    <source>
        <dbReference type="EMBL" id="CAF3782099.1"/>
    </source>
</evidence>
<dbReference type="InterPro" id="IPR020846">
    <property type="entry name" value="MFS_dom"/>
</dbReference>
<feature type="transmembrane region" description="Helical" evidence="8">
    <location>
        <begin position="454"/>
        <end position="476"/>
    </location>
</feature>
<keyword evidence="2" id="KW-0813">Transport</keyword>
<feature type="domain" description="Major facilitator superfamily (MFS) profile" evidence="9">
    <location>
        <begin position="23"/>
        <end position="477"/>
    </location>
</feature>
<evidence type="ECO:0000256" key="5">
    <source>
        <dbReference type="ARBA" id="ARBA00022989"/>
    </source>
</evidence>
<dbReference type="Pfam" id="PF07690">
    <property type="entry name" value="MFS_1"/>
    <property type="match status" value="1"/>
</dbReference>
<feature type="transmembrane region" description="Helical" evidence="8">
    <location>
        <begin position="360"/>
        <end position="378"/>
    </location>
</feature>
<evidence type="ECO:0000313" key="12">
    <source>
        <dbReference type="Proteomes" id="UP000663860"/>
    </source>
</evidence>
<dbReference type="GO" id="GO:0006820">
    <property type="term" value="P:monoatomic anion transport"/>
    <property type="evidence" value="ECO:0007669"/>
    <property type="project" value="TreeGrafter"/>
</dbReference>
<dbReference type="InterPro" id="IPR011701">
    <property type="entry name" value="MFS"/>
</dbReference>
<organism evidence="10 12">
    <name type="scientific">Adineta steineri</name>
    <dbReference type="NCBI Taxonomy" id="433720"/>
    <lineage>
        <taxon>Eukaryota</taxon>
        <taxon>Metazoa</taxon>
        <taxon>Spiralia</taxon>
        <taxon>Gnathifera</taxon>
        <taxon>Rotifera</taxon>
        <taxon>Eurotatoria</taxon>
        <taxon>Bdelloidea</taxon>
        <taxon>Adinetida</taxon>
        <taxon>Adinetidae</taxon>
        <taxon>Adineta</taxon>
    </lineage>
</organism>
<accession>A0A815DY68</accession>
<evidence type="ECO:0000256" key="7">
    <source>
        <dbReference type="SAM" id="MobiDB-lite"/>
    </source>
</evidence>
<feature type="transmembrane region" description="Helical" evidence="8">
    <location>
        <begin position="415"/>
        <end position="442"/>
    </location>
</feature>
<feature type="region of interest" description="Disordered" evidence="7">
    <location>
        <begin position="491"/>
        <end position="526"/>
    </location>
</feature>
<feature type="transmembrane region" description="Helical" evidence="8">
    <location>
        <begin position="147"/>
        <end position="170"/>
    </location>
</feature>
<keyword evidence="4" id="KW-0769">Symport</keyword>
<dbReference type="PANTHER" id="PTHR11662:SF399">
    <property type="entry name" value="FI19708P1-RELATED"/>
    <property type="match status" value="1"/>
</dbReference>
<feature type="transmembrane region" description="Helical" evidence="8">
    <location>
        <begin position="12"/>
        <end position="30"/>
    </location>
</feature>
<feature type="transmembrane region" description="Helical" evidence="8">
    <location>
        <begin position="212"/>
        <end position="232"/>
    </location>
</feature>
<proteinExistence type="predicted"/>
<feature type="transmembrane region" description="Helical" evidence="8">
    <location>
        <begin position="91"/>
        <end position="109"/>
    </location>
</feature>
<protein>
    <recommendedName>
        <fullName evidence="9">Major facilitator superfamily (MFS) profile domain-containing protein</fullName>
    </recommendedName>
</protein>
<evidence type="ECO:0000256" key="6">
    <source>
        <dbReference type="ARBA" id="ARBA00023136"/>
    </source>
</evidence>
<name>A0A815DY68_9BILA</name>
<feature type="transmembrane region" description="Helical" evidence="8">
    <location>
        <begin position="283"/>
        <end position="302"/>
    </location>
</feature>
<dbReference type="Proteomes" id="UP000663860">
    <property type="component" value="Unassembled WGS sequence"/>
</dbReference>
<dbReference type="AlphaFoldDB" id="A0A815DY68"/>
<dbReference type="GO" id="GO:0015293">
    <property type="term" value="F:symporter activity"/>
    <property type="evidence" value="ECO:0007669"/>
    <property type="project" value="UniProtKB-KW"/>
</dbReference>
<evidence type="ECO:0000256" key="1">
    <source>
        <dbReference type="ARBA" id="ARBA00004141"/>
    </source>
</evidence>
<dbReference type="InterPro" id="IPR036259">
    <property type="entry name" value="MFS_trans_sf"/>
</dbReference>